<dbReference type="GO" id="GO:0055085">
    <property type="term" value="P:transmembrane transport"/>
    <property type="evidence" value="ECO:0007669"/>
    <property type="project" value="UniProtKB-ARBA"/>
</dbReference>
<evidence type="ECO:0000256" key="3">
    <source>
        <dbReference type="ARBA" id="ARBA00022729"/>
    </source>
</evidence>
<proteinExistence type="inferred from homology"/>
<dbReference type="InterPro" id="IPR025997">
    <property type="entry name" value="SBP_2_dom"/>
</dbReference>
<dbReference type="EMBL" id="APVG01000021">
    <property type="protein sequence ID" value="ENY72105.1"/>
    <property type="molecule type" value="Genomic_DNA"/>
</dbReference>
<gene>
    <name evidence="5" type="ORF">G114_09504</name>
</gene>
<dbReference type="Proteomes" id="UP000023775">
    <property type="component" value="Unassembled WGS sequence"/>
</dbReference>
<organism evidence="5 6">
    <name type="scientific">Aeromonas diversa CDC 2478-85</name>
    <dbReference type="NCBI Taxonomy" id="1268237"/>
    <lineage>
        <taxon>Bacteria</taxon>
        <taxon>Pseudomonadati</taxon>
        <taxon>Pseudomonadota</taxon>
        <taxon>Gammaproteobacteria</taxon>
        <taxon>Aeromonadales</taxon>
        <taxon>Aeromonadaceae</taxon>
        <taxon>Aeromonas</taxon>
    </lineage>
</organism>
<comment type="subcellular location">
    <subcellularLocation>
        <location evidence="1">Cell envelope</location>
    </subcellularLocation>
</comment>
<dbReference type="Gene3D" id="3.40.50.2300">
    <property type="match status" value="2"/>
</dbReference>
<reference evidence="5 6" key="1">
    <citation type="journal article" date="2013" name="Genome Announc.">
        <title>Draft Genome Sequence of the Aeromonas diversa Type Strain.</title>
        <authorList>
            <person name="Farfan M."/>
            <person name="Spataro N."/>
            <person name="Sanglas A."/>
            <person name="Albarral V."/>
            <person name="Loren J.G."/>
            <person name="Bosch E."/>
            <person name="Fuste M.C."/>
        </authorList>
    </citation>
    <scope>NUCLEOTIDE SEQUENCE [LARGE SCALE GENOMIC DNA]</scope>
    <source>
        <strain evidence="5 6">2478-85</strain>
    </source>
</reference>
<dbReference type="Pfam" id="PF13407">
    <property type="entry name" value="Peripla_BP_4"/>
    <property type="match status" value="1"/>
</dbReference>
<comment type="similarity">
    <text evidence="2">Belongs to the bacterial solute-binding protein 2 family.</text>
</comment>
<protein>
    <submittedName>
        <fullName evidence="5">Monosaccharide ABC transporter substrate-binding protein, CUT2 family</fullName>
    </submittedName>
</protein>
<evidence type="ECO:0000313" key="5">
    <source>
        <dbReference type="EMBL" id="ENY72105.1"/>
    </source>
</evidence>
<dbReference type="eggNOG" id="COG1879">
    <property type="taxonomic scope" value="Bacteria"/>
</dbReference>
<dbReference type="InterPro" id="IPR028082">
    <property type="entry name" value="Peripla_BP_I"/>
</dbReference>
<dbReference type="GO" id="GO:0030313">
    <property type="term" value="C:cell envelope"/>
    <property type="evidence" value="ECO:0007669"/>
    <property type="project" value="UniProtKB-SubCell"/>
</dbReference>
<dbReference type="AlphaFoldDB" id="N9U1A9"/>
<sequence length="310" mass="33605">MLIWSSLLAAQELVDASGQADIVVIPKGNGIVFWQVLNRGVAEAARASRHKILWRGPPNEQATEAQFKLVSDYLATSARVLVLAPSEPERLRPLVVRYREAGKRVLIIDSELGETPVDGFVGSNNYLAGRKLVKELAPHFPANPVVLVVRYQAGHRSTEARVKGYFDEFEAQGIAVQHVIEGGTTKGSSYRAVTRQLKEDSAINLIIAANESSTEGAVLAVGHWSHNRAMVAGFDISPLLLQSLKDGRLSGIMVQDPYQMGMKAVALADALIRGDVIAPVTYTDTHLITPRNLTTESVSALIGQQVPQAQ</sequence>
<feature type="domain" description="Periplasmic binding protein" evidence="4">
    <location>
        <begin position="22"/>
        <end position="274"/>
    </location>
</feature>
<evidence type="ECO:0000256" key="2">
    <source>
        <dbReference type="ARBA" id="ARBA00007639"/>
    </source>
</evidence>
<evidence type="ECO:0000313" key="6">
    <source>
        <dbReference type="Proteomes" id="UP000023775"/>
    </source>
</evidence>
<dbReference type="PATRIC" id="fig|1268237.3.peg.1871"/>
<evidence type="ECO:0000259" key="4">
    <source>
        <dbReference type="Pfam" id="PF13407"/>
    </source>
</evidence>
<accession>N9U1A9</accession>
<dbReference type="PANTHER" id="PTHR46847:SF1">
    <property type="entry name" value="D-ALLOSE-BINDING PERIPLASMIC PROTEIN-RELATED"/>
    <property type="match status" value="1"/>
</dbReference>
<keyword evidence="6" id="KW-1185">Reference proteome</keyword>
<name>N9U1A9_9GAMM</name>
<dbReference type="PANTHER" id="PTHR46847">
    <property type="entry name" value="D-ALLOSE-BINDING PERIPLASMIC PROTEIN-RELATED"/>
    <property type="match status" value="1"/>
</dbReference>
<keyword evidence="3" id="KW-0732">Signal</keyword>
<evidence type="ECO:0000256" key="1">
    <source>
        <dbReference type="ARBA" id="ARBA00004196"/>
    </source>
</evidence>
<dbReference type="SUPFAM" id="SSF53822">
    <property type="entry name" value="Periplasmic binding protein-like I"/>
    <property type="match status" value="1"/>
</dbReference>
<dbReference type="GO" id="GO:0030246">
    <property type="term" value="F:carbohydrate binding"/>
    <property type="evidence" value="ECO:0007669"/>
    <property type="project" value="UniProtKB-ARBA"/>
</dbReference>
<comment type="caution">
    <text evidence="5">The sequence shown here is derived from an EMBL/GenBank/DDBJ whole genome shotgun (WGS) entry which is preliminary data.</text>
</comment>